<dbReference type="InterPro" id="IPR001082">
    <property type="entry name" value="Pilin"/>
</dbReference>
<sequence>MKKQQGFTLIELMIVVAIIGILAAIAIPQYQNYIARTQVNRVLGEISSLKTSAEETFMRGGTPSGAASLGFTSSDLMDGGVPVVNFTNGVGSITATLGGNASTAIRTATIAVSRDADGIWTCGVSQGSATGWDASFVPPGC</sequence>
<dbReference type="NCBIfam" id="TIGR02532">
    <property type="entry name" value="IV_pilin_GFxxxE"/>
    <property type="match status" value="1"/>
</dbReference>
<dbReference type="InterPro" id="IPR045584">
    <property type="entry name" value="Pilin-like"/>
</dbReference>
<keyword evidence="6" id="KW-1185">Reference proteome</keyword>
<gene>
    <name evidence="5" type="ORF">ACFOND_06345</name>
</gene>
<protein>
    <submittedName>
        <fullName evidence="5">Pilin</fullName>
    </submittedName>
</protein>
<dbReference type="Gene3D" id="3.30.700.10">
    <property type="entry name" value="Glycoprotein, Type 4 Pilin"/>
    <property type="match status" value="1"/>
</dbReference>
<keyword evidence="4" id="KW-1133">Transmembrane helix</keyword>
<proteinExistence type="inferred from homology"/>
<dbReference type="Proteomes" id="UP001595710">
    <property type="component" value="Unassembled WGS sequence"/>
</dbReference>
<reference evidence="6" key="1">
    <citation type="journal article" date="2019" name="Int. J. Syst. Evol. Microbiol.">
        <title>The Global Catalogue of Microorganisms (GCM) 10K type strain sequencing project: providing services to taxonomists for standard genome sequencing and annotation.</title>
        <authorList>
            <consortium name="The Broad Institute Genomics Platform"/>
            <consortium name="The Broad Institute Genome Sequencing Center for Infectious Disease"/>
            <person name="Wu L."/>
            <person name="Ma J."/>
        </authorList>
    </citation>
    <scope>NUCLEOTIDE SEQUENCE [LARGE SCALE GENOMIC DNA]</scope>
    <source>
        <strain evidence="6">CECT 8288</strain>
    </source>
</reference>
<dbReference type="InterPro" id="IPR012902">
    <property type="entry name" value="N_methyl_site"/>
</dbReference>
<dbReference type="PANTHER" id="PTHR30093:SF34">
    <property type="entry name" value="PREPILIN PEPTIDASE-DEPENDENT PROTEIN D"/>
    <property type="match status" value="1"/>
</dbReference>
<comment type="similarity">
    <text evidence="1 3">Belongs to the N-Me-Phe pilin family.</text>
</comment>
<evidence type="ECO:0000313" key="6">
    <source>
        <dbReference type="Proteomes" id="UP001595710"/>
    </source>
</evidence>
<comment type="caution">
    <text evidence="5">The sequence shown here is derived from an EMBL/GenBank/DDBJ whole genome shotgun (WGS) entry which is preliminary data.</text>
</comment>
<accession>A0ABV7WPS6</accession>
<dbReference type="RefSeq" id="WP_290282739.1">
    <property type="nucleotide sequence ID" value="NZ_JBHRYN010000008.1"/>
</dbReference>
<dbReference type="Pfam" id="PF07963">
    <property type="entry name" value="N_methyl"/>
    <property type="match status" value="1"/>
</dbReference>
<organism evidence="5 6">
    <name type="scientific">Reinekea marina</name>
    <dbReference type="NCBI Taxonomy" id="1310421"/>
    <lineage>
        <taxon>Bacteria</taxon>
        <taxon>Pseudomonadati</taxon>
        <taxon>Pseudomonadota</taxon>
        <taxon>Gammaproteobacteria</taxon>
        <taxon>Oceanospirillales</taxon>
        <taxon>Saccharospirillaceae</taxon>
        <taxon>Reinekea</taxon>
    </lineage>
</organism>
<keyword evidence="4" id="KW-0472">Membrane</keyword>
<dbReference type="Pfam" id="PF00114">
    <property type="entry name" value="Pilin"/>
    <property type="match status" value="1"/>
</dbReference>
<evidence type="ECO:0000313" key="5">
    <source>
        <dbReference type="EMBL" id="MFC3701258.1"/>
    </source>
</evidence>
<name>A0ABV7WPS6_9GAMM</name>
<feature type="transmembrane region" description="Helical" evidence="4">
    <location>
        <begin position="7"/>
        <end position="27"/>
    </location>
</feature>
<evidence type="ECO:0000256" key="2">
    <source>
        <dbReference type="ARBA" id="ARBA00022481"/>
    </source>
</evidence>
<evidence type="ECO:0000256" key="4">
    <source>
        <dbReference type="SAM" id="Phobius"/>
    </source>
</evidence>
<dbReference type="SUPFAM" id="SSF54523">
    <property type="entry name" value="Pili subunits"/>
    <property type="match status" value="1"/>
</dbReference>
<evidence type="ECO:0000256" key="1">
    <source>
        <dbReference type="ARBA" id="ARBA00005233"/>
    </source>
</evidence>
<dbReference type="PROSITE" id="PS00409">
    <property type="entry name" value="PROKAR_NTER_METHYL"/>
    <property type="match status" value="1"/>
</dbReference>
<keyword evidence="2" id="KW-0488">Methylation</keyword>
<dbReference type="EMBL" id="JBHRYN010000008">
    <property type="protein sequence ID" value="MFC3701258.1"/>
    <property type="molecule type" value="Genomic_DNA"/>
</dbReference>
<keyword evidence="4" id="KW-0812">Transmembrane</keyword>
<dbReference type="PANTHER" id="PTHR30093">
    <property type="entry name" value="GENERAL SECRETION PATHWAY PROTEIN G"/>
    <property type="match status" value="1"/>
</dbReference>
<evidence type="ECO:0000256" key="3">
    <source>
        <dbReference type="RuleBase" id="RU000389"/>
    </source>
</evidence>
<keyword evidence="3" id="KW-0281">Fimbrium</keyword>